<protein>
    <submittedName>
        <fullName evidence="2">Uncharacterized protein</fullName>
    </submittedName>
</protein>
<gene>
    <name evidence="2" type="ORF">Psi01_73060</name>
</gene>
<reference evidence="2 3" key="1">
    <citation type="submission" date="2021-01" db="EMBL/GenBank/DDBJ databases">
        <title>Whole genome shotgun sequence of Planobispora siamensis NBRC 107568.</title>
        <authorList>
            <person name="Komaki H."/>
            <person name="Tamura T."/>
        </authorList>
    </citation>
    <scope>NUCLEOTIDE SEQUENCE [LARGE SCALE GENOMIC DNA]</scope>
    <source>
        <strain evidence="2 3">NBRC 107568</strain>
    </source>
</reference>
<comment type="caution">
    <text evidence="2">The sequence shown here is derived from an EMBL/GenBank/DDBJ whole genome shotgun (WGS) entry which is preliminary data.</text>
</comment>
<dbReference type="EMBL" id="BOOJ01000069">
    <property type="protein sequence ID" value="GIH96676.1"/>
    <property type="molecule type" value="Genomic_DNA"/>
</dbReference>
<feature type="region of interest" description="Disordered" evidence="1">
    <location>
        <begin position="1"/>
        <end position="73"/>
    </location>
</feature>
<evidence type="ECO:0000313" key="3">
    <source>
        <dbReference type="Proteomes" id="UP000619788"/>
    </source>
</evidence>
<feature type="compositionally biased region" description="Low complexity" evidence="1">
    <location>
        <begin position="22"/>
        <end position="41"/>
    </location>
</feature>
<dbReference type="AlphaFoldDB" id="A0A8J3WRB1"/>
<sequence>MRDRRPRRAARELAGHVGGMTRAAGAAPHAPALAVRRAPSPTATPPAAPAPIERVRGRGPGGSGRWNRRELSE</sequence>
<feature type="compositionally biased region" description="Basic and acidic residues" evidence="1">
    <location>
        <begin position="1"/>
        <end position="14"/>
    </location>
</feature>
<keyword evidence="3" id="KW-1185">Reference proteome</keyword>
<accession>A0A8J3WRB1</accession>
<proteinExistence type="predicted"/>
<name>A0A8J3WRB1_9ACTN</name>
<dbReference type="Proteomes" id="UP000619788">
    <property type="component" value="Unassembled WGS sequence"/>
</dbReference>
<evidence type="ECO:0000313" key="2">
    <source>
        <dbReference type="EMBL" id="GIH96676.1"/>
    </source>
</evidence>
<organism evidence="2 3">
    <name type="scientific">Planobispora siamensis</name>
    <dbReference type="NCBI Taxonomy" id="936338"/>
    <lineage>
        <taxon>Bacteria</taxon>
        <taxon>Bacillati</taxon>
        <taxon>Actinomycetota</taxon>
        <taxon>Actinomycetes</taxon>
        <taxon>Streptosporangiales</taxon>
        <taxon>Streptosporangiaceae</taxon>
        <taxon>Planobispora</taxon>
    </lineage>
</organism>
<evidence type="ECO:0000256" key="1">
    <source>
        <dbReference type="SAM" id="MobiDB-lite"/>
    </source>
</evidence>